<dbReference type="EMBL" id="BAABDF010000007">
    <property type="protein sequence ID" value="GAA3874357.1"/>
    <property type="molecule type" value="Genomic_DNA"/>
</dbReference>
<keyword evidence="2" id="KW-1185">Reference proteome</keyword>
<evidence type="ECO:0000313" key="2">
    <source>
        <dbReference type="Proteomes" id="UP001399917"/>
    </source>
</evidence>
<proteinExistence type="predicted"/>
<comment type="caution">
    <text evidence="1">The sequence shown here is derived from an EMBL/GenBank/DDBJ whole genome shotgun (WGS) entry which is preliminary data.</text>
</comment>
<accession>A0ABP7KEL5</accession>
<sequence length="125" mass="13996">MFDFTKDPLMDLRAFASFHSEALQNASLLLGGQPALRCTHSLLDDILSAPQLTHRITRALIDLHRLPSLQNVHDPDRIKATCFADIDPASPIIADLCLLSEALKDQLDRLRNKHPFQDFDLLLAA</sequence>
<evidence type="ECO:0008006" key="3">
    <source>
        <dbReference type="Google" id="ProtNLM"/>
    </source>
</evidence>
<evidence type="ECO:0000313" key="1">
    <source>
        <dbReference type="EMBL" id="GAA3874357.1"/>
    </source>
</evidence>
<reference evidence="2" key="1">
    <citation type="journal article" date="2019" name="Int. J. Syst. Evol. Microbiol.">
        <title>The Global Catalogue of Microorganisms (GCM) 10K type strain sequencing project: providing services to taxonomists for standard genome sequencing and annotation.</title>
        <authorList>
            <consortium name="The Broad Institute Genomics Platform"/>
            <consortium name="The Broad Institute Genome Sequencing Center for Infectious Disease"/>
            <person name="Wu L."/>
            <person name="Ma J."/>
        </authorList>
    </citation>
    <scope>NUCLEOTIDE SEQUENCE [LARGE SCALE GENOMIC DNA]</scope>
    <source>
        <strain evidence="2">JCM 17190</strain>
    </source>
</reference>
<gene>
    <name evidence="1" type="ORF">GCM10022404_25290</name>
</gene>
<protein>
    <recommendedName>
        <fullName evidence="3">HEPN domain-containing protein</fullName>
    </recommendedName>
</protein>
<dbReference type="RefSeq" id="WP_344847620.1">
    <property type="nucleotide sequence ID" value="NZ_BAABDF010000007.1"/>
</dbReference>
<organism evidence="1 2">
    <name type="scientific">Celeribacter arenosi</name>
    <dbReference type="NCBI Taxonomy" id="792649"/>
    <lineage>
        <taxon>Bacteria</taxon>
        <taxon>Pseudomonadati</taxon>
        <taxon>Pseudomonadota</taxon>
        <taxon>Alphaproteobacteria</taxon>
        <taxon>Rhodobacterales</taxon>
        <taxon>Roseobacteraceae</taxon>
        <taxon>Celeribacter</taxon>
    </lineage>
</organism>
<dbReference type="Proteomes" id="UP001399917">
    <property type="component" value="Unassembled WGS sequence"/>
</dbReference>
<name>A0ABP7KEL5_9RHOB</name>